<reference evidence="2" key="2">
    <citation type="submission" date="2014-07" db="EMBL/GenBank/DDBJ databases">
        <authorList>
            <person name="Hull J."/>
        </authorList>
    </citation>
    <scope>NUCLEOTIDE SEQUENCE</scope>
</reference>
<feature type="domain" description="Sm" evidence="1">
    <location>
        <begin position="120"/>
        <end position="223"/>
    </location>
</feature>
<name>A0A0A9WFM0_LYGHE</name>
<organism evidence="2">
    <name type="scientific">Lygus hesperus</name>
    <name type="common">Western plant bug</name>
    <dbReference type="NCBI Taxonomy" id="30085"/>
    <lineage>
        <taxon>Eukaryota</taxon>
        <taxon>Metazoa</taxon>
        <taxon>Ecdysozoa</taxon>
        <taxon>Arthropoda</taxon>
        <taxon>Hexapoda</taxon>
        <taxon>Insecta</taxon>
        <taxon>Pterygota</taxon>
        <taxon>Neoptera</taxon>
        <taxon>Paraneoptera</taxon>
        <taxon>Hemiptera</taxon>
        <taxon>Heteroptera</taxon>
        <taxon>Panheteroptera</taxon>
        <taxon>Cimicomorpha</taxon>
        <taxon>Miridae</taxon>
        <taxon>Mirini</taxon>
        <taxon>Lygus</taxon>
    </lineage>
</organism>
<dbReference type="Pfam" id="PF01423">
    <property type="entry name" value="LSM"/>
    <property type="match status" value="1"/>
</dbReference>
<dbReference type="InterPro" id="IPR010920">
    <property type="entry name" value="LSM_dom_sf"/>
</dbReference>
<dbReference type="Gene3D" id="2.30.30.100">
    <property type="match status" value="1"/>
</dbReference>
<dbReference type="SMART" id="SM00651">
    <property type="entry name" value="Sm"/>
    <property type="match status" value="1"/>
</dbReference>
<dbReference type="EMBL" id="GBHO01037030">
    <property type="protein sequence ID" value="JAG06574.1"/>
    <property type="molecule type" value="Transcribed_RNA"/>
</dbReference>
<dbReference type="SUPFAM" id="SSF50182">
    <property type="entry name" value="Sm-like ribonucleoproteins"/>
    <property type="match status" value="1"/>
</dbReference>
<reference evidence="2" key="1">
    <citation type="journal article" date="2014" name="PLoS ONE">
        <title>Transcriptome-Based Identification of ABC Transporters in the Western Tarnished Plant Bug Lygus hesperus.</title>
        <authorList>
            <person name="Hull J.J."/>
            <person name="Chaney K."/>
            <person name="Geib S.M."/>
            <person name="Fabrick J.A."/>
            <person name="Brent C.S."/>
            <person name="Walsh D."/>
            <person name="Lavine L.C."/>
        </authorList>
    </citation>
    <scope>NUCLEOTIDE SEQUENCE</scope>
</reference>
<dbReference type="AlphaFoldDB" id="A0A0A9WFM0"/>
<dbReference type="PANTHER" id="PTHR13110">
    <property type="entry name" value="U6 SNRNA-ASSOCIATED SM-LIKE PROTEIN LSM3"/>
    <property type="match status" value="1"/>
</dbReference>
<dbReference type="InterPro" id="IPR001163">
    <property type="entry name" value="Sm_dom_euk/arc"/>
</dbReference>
<accession>A0A0A9WFM0</accession>
<proteinExistence type="predicted"/>
<evidence type="ECO:0000259" key="1">
    <source>
        <dbReference type="SMART" id="SM00651"/>
    </source>
</evidence>
<gene>
    <name evidence="2" type="primary">Lsm3_1</name>
    <name evidence="2" type="ORF">CM83_23040</name>
</gene>
<sequence>MVGRVPKCRWKGGKIQRKYSTNCTSTLCERGCWDGKNNPKNPAQFTPVVLHIRSRYGCAHAVKCKCLHGVGECTEGRSHTHTRAQYATVNLAHRFERPMNTAASEETYTSASLTVEVPFDLIRLSIDEIVLLKCKKGREVRGRLHVRSSTTLLAVHILRCLDCRTYVCIQAYDEHMNAILGDVTERHTYTELDPETQQERTVTHTRKFDILFVRGDQVNIVVPPIRA</sequence>
<evidence type="ECO:0000313" key="2">
    <source>
        <dbReference type="EMBL" id="JAG06574.1"/>
    </source>
</evidence>
<dbReference type="GO" id="GO:0003723">
    <property type="term" value="F:RNA binding"/>
    <property type="evidence" value="ECO:0007669"/>
    <property type="project" value="InterPro"/>
</dbReference>
<dbReference type="InterPro" id="IPR040002">
    <property type="entry name" value="Sm-like_LSM3"/>
</dbReference>
<protein>
    <submittedName>
        <fullName evidence="2">U6 snRNA-associated Sm-like protein LSm3</fullName>
    </submittedName>
</protein>